<evidence type="ECO:0000313" key="3">
    <source>
        <dbReference type="Proteomes" id="UP000007755"/>
    </source>
</evidence>
<gene>
    <name evidence="2" type="ORF">G5I_09118</name>
</gene>
<dbReference type="EMBL" id="GL888334">
    <property type="protein sequence ID" value="EGI62552.1"/>
    <property type="molecule type" value="Genomic_DNA"/>
</dbReference>
<dbReference type="Proteomes" id="UP000007755">
    <property type="component" value="Unassembled WGS sequence"/>
</dbReference>
<dbReference type="InParanoid" id="F4WT89"/>
<accession>F4WT89</accession>
<reference evidence="2" key="1">
    <citation type="submission" date="2011-02" db="EMBL/GenBank/DDBJ databases">
        <title>The genome of the leaf-cutting ant Acromyrmex echinatior suggests key adaptations to social evolution and fungus farming.</title>
        <authorList>
            <person name="Nygaard S."/>
            <person name="Zhang G."/>
        </authorList>
    </citation>
    <scope>NUCLEOTIDE SEQUENCE</scope>
</reference>
<evidence type="ECO:0000256" key="1">
    <source>
        <dbReference type="SAM" id="MobiDB-lite"/>
    </source>
</evidence>
<evidence type="ECO:0000313" key="2">
    <source>
        <dbReference type="EMBL" id="EGI62552.1"/>
    </source>
</evidence>
<dbReference type="OrthoDB" id="7546387at2759"/>
<organism evidence="3">
    <name type="scientific">Acromyrmex echinatior</name>
    <name type="common">Panamanian leafcutter ant</name>
    <name type="synonym">Acromyrmex octospinosus echinatior</name>
    <dbReference type="NCBI Taxonomy" id="103372"/>
    <lineage>
        <taxon>Eukaryota</taxon>
        <taxon>Metazoa</taxon>
        <taxon>Ecdysozoa</taxon>
        <taxon>Arthropoda</taxon>
        <taxon>Hexapoda</taxon>
        <taxon>Insecta</taxon>
        <taxon>Pterygota</taxon>
        <taxon>Neoptera</taxon>
        <taxon>Endopterygota</taxon>
        <taxon>Hymenoptera</taxon>
        <taxon>Apocrita</taxon>
        <taxon>Aculeata</taxon>
        <taxon>Formicoidea</taxon>
        <taxon>Formicidae</taxon>
        <taxon>Myrmicinae</taxon>
        <taxon>Acromyrmex</taxon>
    </lineage>
</organism>
<proteinExistence type="predicted"/>
<name>F4WT89_ACREC</name>
<dbReference type="AlphaFoldDB" id="F4WT89"/>
<feature type="region of interest" description="Disordered" evidence="1">
    <location>
        <begin position="1"/>
        <end position="27"/>
    </location>
</feature>
<keyword evidence="3" id="KW-1185">Reference proteome</keyword>
<feature type="compositionally biased region" description="Basic and acidic residues" evidence="1">
    <location>
        <begin position="1"/>
        <end position="11"/>
    </location>
</feature>
<protein>
    <submittedName>
        <fullName evidence="2">Uncharacterized protein</fullName>
    </submittedName>
</protein>
<sequence>MSVERQHEKVPLAKQNRPLTQSRAESERKNFKLANHMFTYKRRRKREMMEQAALAANYIANNIIKSESIESIDSFISPEAMESNSFMSSEVMDSKEMNTLETNLGTKPMNSKEINTLETYLETRPMNSKEINTLETYQDISPMNSNEINTLETYLETRPMNSKIMNTLETYLDTKLNKDIYENVRICEEDDIPGINRIQEHEPEEMHRVFDGHAPGFECKFKDWILINSRRRGLLTQFFYKCQTCSYEANFWSHPTDKKVFLISTAITASNQNSKIGINAELKEQFAARIYLHTSGFKYSRSFTQVVIYKDRTTIVYQSSPKRKTT</sequence>